<dbReference type="InterPro" id="IPR029432">
    <property type="entry name" value="Gp28/Gp37-like_dom"/>
</dbReference>
<evidence type="ECO:0000259" key="1">
    <source>
        <dbReference type="Pfam" id="PF14594"/>
    </source>
</evidence>
<evidence type="ECO:0000313" key="3">
    <source>
        <dbReference type="Proteomes" id="UP000427071"/>
    </source>
</evidence>
<reference evidence="3" key="1">
    <citation type="submission" date="2019-11" db="EMBL/GenBank/DDBJ databases">
        <title>Complete genome sequence of Corynebacterium kalinowskii 1959, a novel Corynebacterium species isolated from soil of a small paddock in Vilsendorf, Germany.</title>
        <authorList>
            <person name="Schaffert L."/>
            <person name="Ruwe M."/>
            <person name="Milse J."/>
            <person name="Hanuschka K."/>
            <person name="Ortseifen V."/>
            <person name="Droste J."/>
            <person name="Brandt D."/>
            <person name="Schlueter L."/>
            <person name="Kutter Y."/>
            <person name="Vinke S."/>
            <person name="Viehoefer P."/>
            <person name="Jacob L."/>
            <person name="Luebke N.-C."/>
            <person name="Schulte-Berndt E."/>
            <person name="Hain C."/>
            <person name="Linder M."/>
            <person name="Schmidt P."/>
            <person name="Wollenschlaeger L."/>
            <person name="Luttermann T."/>
            <person name="Thieme E."/>
            <person name="Hassa J."/>
            <person name="Haak M."/>
            <person name="Wittchen M."/>
            <person name="Mentz A."/>
            <person name="Persicke M."/>
            <person name="Busche T."/>
            <person name="Ruckert C."/>
        </authorList>
    </citation>
    <scope>NUCLEOTIDE SEQUENCE [LARGE SCALE GENOMIC DNA]</scope>
    <source>
        <strain evidence="3">1959</strain>
    </source>
</reference>
<dbReference type="Pfam" id="PF14594">
    <property type="entry name" value="Sipho_Gp37"/>
    <property type="match status" value="1"/>
</dbReference>
<dbReference type="Proteomes" id="UP000427071">
    <property type="component" value="Chromosome"/>
</dbReference>
<proteinExistence type="predicted"/>
<dbReference type="AlphaFoldDB" id="A0A6B8VVZ1"/>
<gene>
    <name evidence="2" type="ORF">CKALI_11255</name>
</gene>
<accession>A0A6B8VVZ1</accession>
<name>A0A6B8VVZ1_9CORY</name>
<feature type="domain" description="Gp28/Gp37-like" evidence="1">
    <location>
        <begin position="37"/>
        <end position="536"/>
    </location>
</feature>
<evidence type="ECO:0000313" key="2">
    <source>
        <dbReference type="EMBL" id="QGU03095.1"/>
    </source>
</evidence>
<keyword evidence="3" id="KW-1185">Reference proteome</keyword>
<protein>
    <recommendedName>
        <fullName evidence="1">Gp28/Gp37-like domain-containing protein</fullName>
    </recommendedName>
</protein>
<organism evidence="2 3">
    <name type="scientific">Corynebacterium kalinowskii</name>
    <dbReference type="NCBI Taxonomy" id="2675216"/>
    <lineage>
        <taxon>Bacteria</taxon>
        <taxon>Bacillati</taxon>
        <taxon>Actinomycetota</taxon>
        <taxon>Actinomycetes</taxon>
        <taxon>Mycobacteriales</taxon>
        <taxon>Corynebacteriaceae</taxon>
        <taxon>Corynebacterium</taxon>
    </lineage>
</organism>
<dbReference type="EMBL" id="CP046452">
    <property type="protein sequence ID" value="QGU03095.1"/>
    <property type="molecule type" value="Genomic_DNA"/>
</dbReference>
<sequence>MTAPVIDEVAVRLDEIWADGDRRRQARIDARRKPPVIRLWDGNWHYVGQAANALEGEFQWKLNDTGAGRLRLPVDDWLAKWVLDYRKRETKNVYITVDKDGARWGGCMQYPELIKTESGERYVDIHFLHDYEKLKHLLVWPNPLTPAAVQFPRTFILLGPARWALKTALMLNLWRMQGSLWALPDDPLHPESWSDTFNPYQWPIQVAPGSIAGDSTPFTILNSRMKYWHDMAAPKLSEYQLSVECRRWLEGDPLPWPGAMVRNGCLIVDIVDKSSFWDPEGTSLFGNIKTGFIRSIQSLAGNNIDTQQTVIENPNHESAYSDLKEWLGTKPRAPYVLYRDGRLTGVESANYKHQPATDVQFVSGGHSAPGVNEAISSIITLIGNYVGMLIGAPTMGVIADTFLKPFYEDTILAWVAVKSSIRASENEYGVNDRALGWDHYLEYFVEGADRAYTLASLVALRKGYWDTRERVSHQISVRDGAPWFVGDEGQGHFFLGDRIGSTIQGLPDDLIVVEQVSELTYAFARDSRGWKITCGDLASQHSPLETVISHVKEGASALHDLGVQ</sequence>
<dbReference type="RefSeq" id="WP_156193418.1">
    <property type="nucleotide sequence ID" value="NZ_CP046452.1"/>
</dbReference>
<dbReference type="KEGG" id="ckw:CKALI_11255"/>